<protein>
    <submittedName>
        <fullName evidence="1">Uncharacterized protein</fullName>
    </submittedName>
</protein>
<proteinExistence type="predicted"/>
<sequence length="388" mass="43757">MTAKTKKQPYILIILWLLLGACLFGLAGSSYSNLCLPQASRGQERLSAEQQALMAEAQHLRASLGGTVWPGWDAAPIPLIAFNESRVFLTGATEPPADGWVSVPREQQRGGAWSRVDEEIEALGQPYYRQTLPDPQITPQNFTVKVGEAWAASLMTKEASDISLVDEFRQQMPPVLRAVIPFGLAIRLFNSDWYISALLHESFHAYQGQNAPQRLYAAEFALNNHENDYPFEDEAAWQAELQALQDALRAKTDEEAARHAQTFLTLRAQRRAALQLTAEQIDLERQREWLEGSAKYTELAIWQAAARDEQYAPIAATSLLRDFQQYRGFNGRWQNEVGQITRSAGSETLFYYSGMAQAFLLDRLAPNWKESYFLPDIWLEELLAGALQ</sequence>
<dbReference type="Proteomes" id="UP000050417">
    <property type="component" value="Unassembled WGS sequence"/>
</dbReference>
<comment type="caution">
    <text evidence="1">The sequence shown here is derived from an EMBL/GenBank/DDBJ whole genome shotgun (WGS) entry which is preliminary data.</text>
</comment>
<dbReference type="RefSeq" id="WP_075061855.1">
    <property type="nucleotide sequence ID" value="NZ_LGCL01000015.1"/>
</dbReference>
<dbReference type="AlphaFoldDB" id="A0A0P6X880"/>
<organism evidence="1 2">
    <name type="scientific">Ornatilinea apprima</name>
    <dbReference type="NCBI Taxonomy" id="1134406"/>
    <lineage>
        <taxon>Bacteria</taxon>
        <taxon>Bacillati</taxon>
        <taxon>Chloroflexota</taxon>
        <taxon>Anaerolineae</taxon>
        <taxon>Anaerolineales</taxon>
        <taxon>Anaerolineaceae</taxon>
        <taxon>Ornatilinea</taxon>
    </lineage>
</organism>
<reference evidence="1 2" key="1">
    <citation type="submission" date="2015-07" db="EMBL/GenBank/DDBJ databases">
        <title>Genome sequence of Ornatilinea apprima DSM 23815.</title>
        <authorList>
            <person name="Hemp J."/>
            <person name="Ward L.M."/>
            <person name="Pace L.A."/>
            <person name="Fischer W.W."/>
        </authorList>
    </citation>
    <scope>NUCLEOTIDE SEQUENCE [LARGE SCALE GENOMIC DNA]</scope>
    <source>
        <strain evidence="1 2">P3M-1</strain>
    </source>
</reference>
<accession>A0A0P6X880</accession>
<evidence type="ECO:0000313" key="2">
    <source>
        <dbReference type="Proteomes" id="UP000050417"/>
    </source>
</evidence>
<evidence type="ECO:0000313" key="1">
    <source>
        <dbReference type="EMBL" id="KPL79204.1"/>
    </source>
</evidence>
<dbReference type="EMBL" id="LGCL01000015">
    <property type="protein sequence ID" value="KPL79204.1"/>
    <property type="molecule type" value="Genomic_DNA"/>
</dbReference>
<gene>
    <name evidence="1" type="ORF">ADN00_05005</name>
</gene>
<dbReference type="PROSITE" id="PS51257">
    <property type="entry name" value="PROKAR_LIPOPROTEIN"/>
    <property type="match status" value="1"/>
</dbReference>
<keyword evidence="2" id="KW-1185">Reference proteome</keyword>
<dbReference type="OrthoDB" id="161597at2"/>
<name>A0A0P6X880_9CHLR</name>